<dbReference type="Pfam" id="PF20463">
    <property type="entry name" value="PDH_C"/>
    <property type="match status" value="1"/>
</dbReference>
<proteinExistence type="inferred from homology"/>
<dbReference type="SUPFAM" id="SSF48179">
    <property type="entry name" value="6-phosphogluconate dehydrogenase C-terminal domain-like"/>
    <property type="match status" value="1"/>
</dbReference>
<evidence type="ECO:0000256" key="4">
    <source>
        <dbReference type="ARBA" id="ARBA00016891"/>
    </source>
</evidence>
<dbReference type="PROSITE" id="PS51176">
    <property type="entry name" value="PDH_ADH"/>
    <property type="match status" value="1"/>
</dbReference>
<evidence type="ECO:0000313" key="13">
    <source>
        <dbReference type="EMBL" id="EFM81161.1"/>
    </source>
</evidence>
<evidence type="ECO:0000313" key="14">
    <source>
        <dbReference type="Proteomes" id="UP000004846"/>
    </source>
</evidence>
<dbReference type="Gene3D" id="1.10.3660.10">
    <property type="entry name" value="6-phosphogluconate dehydrogenase C-terminal like domain"/>
    <property type="match status" value="1"/>
</dbReference>
<dbReference type="FunFam" id="3.40.50.720:FF:000208">
    <property type="entry name" value="Prephenate dehydrogenase"/>
    <property type="match status" value="1"/>
</dbReference>
<feature type="domain" description="Prephenate/arogenate dehydrogenase" evidence="11">
    <location>
        <begin position="7"/>
        <end position="293"/>
    </location>
</feature>
<comment type="catalytic activity">
    <reaction evidence="10">
        <text>prephenate + NAD(+) = 3-(4-hydroxyphenyl)pyruvate + CO2 + NADH</text>
        <dbReference type="Rhea" id="RHEA:13869"/>
        <dbReference type="ChEBI" id="CHEBI:16526"/>
        <dbReference type="ChEBI" id="CHEBI:29934"/>
        <dbReference type="ChEBI" id="CHEBI:36242"/>
        <dbReference type="ChEBI" id="CHEBI:57540"/>
        <dbReference type="ChEBI" id="CHEBI:57945"/>
        <dbReference type="EC" id="1.3.1.12"/>
    </reaction>
</comment>
<dbReference type="EC" id="1.3.1.12" evidence="3"/>
<dbReference type="SUPFAM" id="SSF51735">
    <property type="entry name" value="NAD(P)-binding Rossmann-fold domains"/>
    <property type="match status" value="1"/>
</dbReference>
<comment type="similarity">
    <text evidence="2">Belongs to the prephenate/arogenate dehydrogenase family.</text>
</comment>
<sequence>MEGKMKKRILIIGLGLIGSSLALCIKKGHPNSEIIGFDNQAEATEFAKKTGLIDEIAESLTSGARRAEIIFLCSPVKATLVQLEELNQLSLETALITDVGSTKVEINQLATKLNMKNFIGGHPMAGSHKSGVTAADERLFENAYYIFTDDHGEKNKQIQELQTLLKGTHAKFITMPAQEHDEITGALSHLPHIVAAALVNESQQLNTTYPRAQQLAAGGFRDITRIASSDATMWTDILLSNRLVLLDLLENWQKEMTTVCQWLTEKNAPAIRNFFDKAKETRAQLPIHKEGAIPAFYDLFVDVPDQPGIIAEITQILGEADLSLTNIKILETREEIYGILQLSFKNQPDCQAAKQILSKETNYTCYEK</sequence>
<dbReference type="Pfam" id="PF02153">
    <property type="entry name" value="PDH_N"/>
    <property type="match status" value="1"/>
</dbReference>
<dbReference type="InterPro" id="IPR046826">
    <property type="entry name" value="PDH_N"/>
</dbReference>
<dbReference type="CDD" id="cd04909">
    <property type="entry name" value="ACT_PDH-BS"/>
    <property type="match status" value="1"/>
</dbReference>
<dbReference type="EMBL" id="AEBR01000110">
    <property type="protein sequence ID" value="EFM81161.1"/>
    <property type="molecule type" value="Genomic_DNA"/>
</dbReference>
<dbReference type="PANTHER" id="PTHR21363">
    <property type="entry name" value="PREPHENATE DEHYDROGENASE"/>
    <property type="match status" value="1"/>
</dbReference>
<dbReference type="Proteomes" id="UP000004846">
    <property type="component" value="Unassembled WGS sequence"/>
</dbReference>
<keyword evidence="9" id="KW-0057">Aromatic amino acid biosynthesis</keyword>
<protein>
    <recommendedName>
        <fullName evidence="4">Prephenate dehydrogenase</fullName>
        <ecNumber evidence="3">1.3.1.12</ecNumber>
    </recommendedName>
</protein>
<dbReference type="FunFam" id="1.10.3660.10:FF:000003">
    <property type="entry name" value="Prephenate dehydrogenase"/>
    <property type="match status" value="1"/>
</dbReference>
<dbReference type="PANTHER" id="PTHR21363:SF0">
    <property type="entry name" value="PREPHENATE DEHYDROGENASE [NADP(+)]"/>
    <property type="match status" value="1"/>
</dbReference>
<dbReference type="SUPFAM" id="SSF55021">
    <property type="entry name" value="ACT-like"/>
    <property type="match status" value="1"/>
</dbReference>
<dbReference type="Gene3D" id="3.40.50.720">
    <property type="entry name" value="NAD(P)-binding Rossmann-like Domain"/>
    <property type="match status" value="1"/>
</dbReference>
<dbReference type="GO" id="GO:0070403">
    <property type="term" value="F:NAD+ binding"/>
    <property type="evidence" value="ECO:0007669"/>
    <property type="project" value="InterPro"/>
</dbReference>
<accession>A0A125W1I2</accession>
<keyword evidence="8" id="KW-0520">NAD</keyword>
<reference evidence="13 14" key="1">
    <citation type="submission" date="2010-07" db="EMBL/GenBank/DDBJ databases">
        <authorList>
            <person name="Sid Ahmed O."/>
        </authorList>
    </citation>
    <scope>NUCLEOTIDE SEQUENCE [LARGE SCALE GENOMIC DNA]</scope>
    <source>
        <strain evidence="13 14">TX4248</strain>
    </source>
</reference>
<organism evidence="13 14">
    <name type="scientific">Enterococcus faecalis TX4248</name>
    <dbReference type="NCBI Taxonomy" id="749495"/>
    <lineage>
        <taxon>Bacteria</taxon>
        <taxon>Bacillati</taxon>
        <taxon>Bacillota</taxon>
        <taxon>Bacilli</taxon>
        <taxon>Lactobacillales</taxon>
        <taxon>Enterococcaceae</taxon>
        <taxon>Enterococcus</taxon>
    </lineage>
</organism>
<dbReference type="InterPro" id="IPR045865">
    <property type="entry name" value="ACT-like_dom_sf"/>
</dbReference>
<dbReference type="Gene3D" id="3.30.70.260">
    <property type="match status" value="1"/>
</dbReference>
<evidence type="ECO:0000259" key="11">
    <source>
        <dbReference type="PROSITE" id="PS51176"/>
    </source>
</evidence>
<dbReference type="InterPro" id="IPR002912">
    <property type="entry name" value="ACT_dom"/>
</dbReference>
<dbReference type="InterPro" id="IPR036291">
    <property type="entry name" value="NAD(P)-bd_dom_sf"/>
</dbReference>
<dbReference type="InterPro" id="IPR003099">
    <property type="entry name" value="Prephen_DH"/>
</dbReference>
<gene>
    <name evidence="13" type="ORF">HMPREF9498_03100</name>
</gene>
<dbReference type="GO" id="GO:0004665">
    <property type="term" value="F:prephenate dehydrogenase (NADP+) activity"/>
    <property type="evidence" value="ECO:0007669"/>
    <property type="project" value="InterPro"/>
</dbReference>
<dbReference type="NCBIfam" id="NF005107">
    <property type="entry name" value="PRK06545.1-5"/>
    <property type="match status" value="1"/>
</dbReference>
<evidence type="ECO:0000256" key="6">
    <source>
        <dbReference type="ARBA" id="ARBA00022605"/>
    </source>
</evidence>
<comment type="pathway">
    <text evidence="1">Amino-acid biosynthesis; L-tyrosine biosynthesis; (4-hydroxyphenyl)pyruvate from prephenate (NAD(+) route): step 1/1.</text>
</comment>
<dbReference type="Pfam" id="PF01842">
    <property type="entry name" value="ACT"/>
    <property type="match status" value="1"/>
</dbReference>
<dbReference type="GO" id="GO:0008977">
    <property type="term" value="F:prephenate dehydrogenase (NAD+) activity"/>
    <property type="evidence" value="ECO:0007669"/>
    <property type="project" value="UniProtKB-EC"/>
</dbReference>
<keyword evidence="7 13" id="KW-0560">Oxidoreductase</keyword>
<evidence type="ECO:0000256" key="10">
    <source>
        <dbReference type="ARBA" id="ARBA00049260"/>
    </source>
</evidence>
<dbReference type="PROSITE" id="PS51671">
    <property type="entry name" value="ACT"/>
    <property type="match status" value="1"/>
</dbReference>
<evidence type="ECO:0000256" key="5">
    <source>
        <dbReference type="ARBA" id="ARBA00022498"/>
    </source>
</evidence>
<dbReference type="InterPro" id="IPR008927">
    <property type="entry name" value="6-PGluconate_DH-like_C_sf"/>
</dbReference>
<evidence type="ECO:0000256" key="1">
    <source>
        <dbReference type="ARBA" id="ARBA00005067"/>
    </source>
</evidence>
<keyword evidence="6" id="KW-0028">Amino-acid biosynthesis</keyword>
<keyword evidence="5" id="KW-0827">Tyrosine biosynthesis</keyword>
<dbReference type="InterPro" id="IPR050812">
    <property type="entry name" value="Preph/Arog_dehydrog"/>
</dbReference>
<comment type="caution">
    <text evidence="13">The sequence shown here is derived from an EMBL/GenBank/DDBJ whole genome shotgun (WGS) entry which is preliminary data.</text>
</comment>
<dbReference type="AlphaFoldDB" id="A0A125W1I2"/>
<evidence type="ECO:0000256" key="9">
    <source>
        <dbReference type="ARBA" id="ARBA00023141"/>
    </source>
</evidence>
<dbReference type="UniPathway" id="UPA00122">
    <property type="reaction ID" value="UER00961"/>
</dbReference>
<evidence type="ECO:0000256" key="8">
    <source>
        <dbReference type="ARBA" id="ARBA00023027"/>
    </source>
</evidence>
<evidence type="ECO:0000259" key="12">
    <source>
        <dbReference type="PROSITE" id="PS51671"/>
    </source>
</evidence>
<evidence type="ECO:0000256" key="7">
    <source>
        <dbReference type="ARBA" id="ARBA00023002"/>
    </source>
</evidence>
<evidence type="ECO:0000256" key="2">
    <source>
        <dbReference type="ARBA" id="ARBA00007964"/>
    </source>
</evidence>
<dbReference type="GO" id="GO:0006571">
    <property type="term" value="P:tyrosine biosynthetic process"/>
    <property type="evidence" value="ECO:0007669"/>
    <property type="project" value="UniProtKB-UniPathway"/>
</dbReference>
<evidence type="ECO:0000256" key="3">
    <source>
        <dbReference type="ARBA" id="ARBA00012068"/>
    </source>
</evidence>
<name>A0A125W1I2_ENTFL</name>
<dbReference type="InterPro" id="IPR046825">
    <property type="entry name" value="PDH_C"/>
</dbReference>
<dbReference type="HOGENOM" id="CLU_055968_2_1_9"/>
<feature type="domain" description="ACT" evidence="12">
    <location>
        <begin position="298"/>
        <end position="368"/>
    </location>
</feature>